<evidence type="ECO:0000313" key="2">
    <source>
        <dbReference type="Proteomes" id="UP000242133"/>
    </source>
</evidence>
<accession>A0A2P8ETI8</accession>
<dbReference type="Proteomes" id="UP000242133">
    <property type="component" value="Unassembled WGS sequence"/>
</dbReference>
<dbReference type="AlphaFoldDB" id="A0A2P8ETI8"/>
<evidence type="ECO:0000313" key="1">
    <source>
        <dbReference type="EMBL" id="PSL12762.1"/>
    </source>
</evidence>
<comment type="caution">
    <text evidence="1">The sequence shown here is derived from an EMBL/GenBank/DDBJ whole genome shotgun (WGS) entry which is preliminary data.</text>
</comment>
<evidence type="ECO:0008006" key="3">
    <source>
        <dbReference type="Google" id="ProtNLM"/>
    </source>
</evidence>
<dbReference type="RefSeq" id="WP_106592379.1">
    <property type="nucleotide sequence ID" value="NZ_PYGI01000016.1"/>
</dbReference>
<keyword evidence="2" id="KW-1185">Reference proteome</keyword>
<dbReference type="PROSITE" id="PS51257">
    <property type="entry name" value="PROKAR_LIPOPROTEIN"/>
    <property type="match status" value="1"/>
</dbReference>
<organism evidence="1 2">
    <name type="scientific">Marinobacterium halophilum</name>
    <dbReference type="NCBI Taxonomy" id="267374"/>
    <lineage>
        <taxon>Bacteria</taxon>
        <taxon>Pseudomonadati</taxon>
        <taxon>Pseudomonadota</taxon>
        <taxon>Gammaproteobacteria</taxon>
        <taxon>Oceanospirillales</taxon>
        <taxon>Oceanospirillaceae</taxon>
        <taxon>Marinobacterium</taxon>
    </lineage>
</organism>
<name>A0A2P8ETI8_9GAMM</name>
<protein>
    <recommendedName>
        <fullName evidence="3">Lipoprotein</fullName>
    </recommendedName>
</protein>
<gene>
    <name evidence="1" type="ORF">CLV44_116121</name>
</gene>
<reference evidence="1 2" key="1">
    <citation type="submission" date="2018-03" db="EMBL/GenBank/DDBJ databases">
        <title>Genomic Encyclopedia of Archaeal and Bacterial Type Strains, Phase II (KMG-II): from individual species to whole genera.</title>
        <authorList>
            <person name="Goeker M."/>
        </authorList>
    </citation>
    <scope>NUCLEOTIDE SEQUENCE [LARGE SCALE GENOMIC DNA]</scope>
    <source>
        <strain evidence="1 2">DSM 17586</strain>
    </source>
</reference>
<sequence length="269" mass="29158">MDVKQVARAVSLACVLSIGAGCMSTAPTKPIADQVAERSQVTFPALSGKSVILDVDLFQRSWKNSGIHTKGQSYTADDVEVKAVERVDDDNMTQNWVVQDVRLSLKTNEQLDYFEQSVKSSLARSGVSLVNQDESDYTLEAQLTFGPTPAPAFGSYNLGKSLGMGLLTLGLGPDSHSAVTDFDVLFRLKDASGHVVSEYSKSVQQEEELMKHPLNISRDSQVLDSAMKLFQTSLEAQLEAFSAEVSRNCSNCQVLTQQAKPASSLTGNL</sequence>
<dbReference type="EMBL" id="PYGI01000016">
    <property type="protein sequence ID" value="PSL12762.1"/>
    <property type="molecule type" value="Genomic_DNA"/>
</dbReference>
<proteinExistence type="predicted"/>